<name>A0A4U6WYG6_9PEZI</name>
<dbReference type="AlphaFoldDB" id="A0A4U6WYG6"/>
<sequence length="59" mass="6729">MLHPLETERSGFDIPKSSRPRLTFYANGPRLSLSGNTMQVVMLQRGLRRLTGRLCKARN</sequence>
<comment type="caution">
    <text evidence="1">The sequence shown here is derived from an EMBL/GenBank/DDBJ whole genome shotgun (WGS) entry which is preliminary data.</text>
</comment>
<dbReference type="EMBL" id="PJEX01001341">
    <property type="protein sequence ID" value="TKW48241.1"/>
    <property type="molecule type" value="Genomic_DNA"/>
</dbReference>
<reference evidence="1 2" key="1">
    <citation type="journal article" date="2019" name="PLoS ONE">
        <title>Comparative genome analysis indicates high evolutionary potential of pathogenicity genes in Colletotrichum tanaceti.</title>
        <authorList>
            <person name="Lelwala R.V."/>
            <person name="Korhonen P.K."/>
            <person name="Young N.D."/>
            <person name="Scott J.B."/>
            <person name="Ades P.A."/>
            <person name="Gasser R.B."/>
            <person name="Taylor P.W.J."/>
        </authorList>
    </citation>
    <scope>NUCLEOTIDE SEQUENCE [LARGE SCALE GENOMIC DNA]</scope>
    <source>
        <strain evidence="1">BRIP57314</strain>
    </source>
</reference>
<dbReference type="Proteomes" id="UP000310108">
    <property type="component" value="Unassembled WGS sequence"/>
</dbReference>
<evidence type="ECO:0000313" key="2">
    <source>
        <dbReference type="Proteomes" id="UP000310108"/>
    </source>
</evidence>
<evidence type="ECO:0000313" key="1">
    <source>
        <dbReference type="EMBL" id="TKW48241.1"/>
    </source>
</evidence>
<accession>A0A4U6WYG6</accession>
<protein>
    <submittedName>
        <fullName evidence="1">Uncharacterized protein</fullName>
    </submittedName>
</protein>
<gene>
    <name evidence="1" type="ORF">CTA1_1229</name>
</gene>
<proteinExistence type="predicted"/>
<organism evidence="1 2">
    <name type="scientific">Colletotrichum tanaceti</name>
    <dbReference type="NCBI Taxonomy" id="1306861"/>
    <lineage>
        <taxon>Eukaryota</taxon>
        <taxon>Fungi</taxon>
        <taxon>Dikarya</taxon>
        <taxon>Ascomycota</taxon>
        <taxon>Pezizomycotina</taxon>
        <taxon>Sordariomycetes</taxon>
        <taxon>Hypocreomycetidae</taxon>
        <taxon>Glomerellales</taxon>
        <taxon>Glomerellaceae</taxon>
        <taxon>Colletotrichum</taxon>
        <taxon>Colletotrichum destructivum species complex</taxon>
    </lineage>
</organism>
<keyword evidence="2" id="KW-1185">Reference proteome</keyword>